<accession>A0A6A4SA86</accession>
<name>A0A6A4SA86_SCOMX</name>
<gene>
    <name evidence="1" type="ORF">F2P81_015708</name>
</gene>
<dbReference type="Proteomes" id="UP000438429">
    <property type="component" value="Unassembled WGS sequence"/>
</dbReference>
<evidence type="ECO:0000313" key="2">
    <source>
        <dbReference type="Proteomes" id="UP000438429"/>
    </source>
</evidence>
<dbReference type="AlphaFoldDB" id="A0A6A4SA86"/>
<evidence type="ECO:0000313" key="1">
    <source>
        <dbReference type="EMBL" id="KAF0031153.1"/>
    </source>
</evidence>
<proteinExistence type="predicted"/>
<sequence length="108" mass="12566">MIYRVGTLTREKHPPFPLRSFIQIWIKLGKLIGVSHCSRRHTRGVRRQVTMLWIQRNDDPAVENNVRELSADPDMFQCVCVCVCVCERASQQRYVSRRFASEQVADAC</sequence>
<dbReference type="EMBL" id="VEVO01000014">
    <property type="protein sequence ID" value="KAF0031153.1"/>
    <property type="molecule type" value="Genomic_DNA"/>
</dbReference>
<comment type="caution">
    <text evidence="1">The sequence shown here is derived from an EMBL/GenBank/DDBJ whole genome shotgun (WGS) entry which is preliminary data.</text>
</comment>
<reference evidence="1 2" key="1">
    <citation type="submission" date="2019-06" db="EMBL/GenBank/DDBJ databases">
        <title>Draft genomes of female and male turbot (Scophthalmus maximus).</title>
        <authorList>
            <person name="Xu H."/>
            <person name="Xu X.-W."/>
            <person name="Shao C."/>
            <person name="Chen S."/>
        </authorList>
    </citation>
    <scope>NUCLEOTIDE SEQUENCE [LARGE SCALE GENOMIC DNA]</scope>
    <source>
        <strain evidence="1">Ysfricsl-2016a</strain>
        <tissue evidence="1">Blood</tissue>
    </source>
</reference>
<protein>
    <submittedName>
        <fullName evidence="1">Uncharacterized protein</fullName>
    </submittedName>
</protein>
<organism evidence="1 2">
    <name type="scientific">Scophthalmus maximus</name>
    <name type="common">Turbot</name>
    <name type="synonym">Psetta maxima</name>
    <dbReference type="NCBI Taxonomy" id="52904"/>
    <lineage>
        <taxon>Eukaryota</taxon>
        <taxon>Metazoa</taxon>
        <taxon>Chordata</taxon>
        <taxon>Craniata</taxon>
        <taxon>Vertebrata</taxon>
        <taxon>Euteleostomi</taxon>
        <taxon>Actinopterygii</taxon>
        <taxon>Neopterygii</taxon>
        <taxon>Teleostei</taxon>
        <taxon>Neoteleostei</taxon>
        <taxon>Acanthomorphata</taxon>
        <taxon>Carangaria</taxon>
        <taxon>Pleuronectiformes</taxon>
        <taxon>Pleuronectoidei</taxon>
        <taxon>Scophthalmidae</taxon>
        <taxon>Scophthalmus</taxon>
    </lineage>
</organism>